<proteinExistence type="predicted"/>
<dbReference type="AlphaFoldDB" id="A0A1G9QII9"/>
<dbReference type="SUPFAM" id="SSF58104">
    <property type="entry name" value="Methyl-accepting chemotaxis protein (MCP) signaling domain"/>
    <property type="match status" value="1"/>
</dbReference>
<name>A0A1G9QII9_9FIRM</name>
<dbReference type="Gene3D" id="1.10.287.950">
    <property type="entry name" value="Methyl-accepting chemotaxis protein"/>
    <property type="match status" value="1"/>
</dbReference>
<evidence type="ECO:0000259" key="3">
    <source>
        <dbReference type="PROSITE" id="PS50111"/>
    </source>
</evidence>
<protein>
    <submittedName>
        <fullName evidence="4">Methyl-accepting chemotaxis protein (MCP) signalling domain-containing protein</fullName>
    </submittedName>
</protein>
<sequence>MEQSSGICEGYRLVLPVLHGLFNGKIGLTLTDCNKILLYLPAKNLDLKCRAGDALVAGTGIYRAVEEGRRVTAHIDKALYGLPYISLAMPIKTAAGAIWGSIAVTQSVELEDLLRDMTETLTQSMEVLTGTTEELSARTEEIATVSEGLTKVAHTTQTRVGQTDQVVGFIRSIASQTNLLGLNAAIEAARVGEQGRGFGVVAGEIRKLATDSGNSIQTIGSALSLLKSDSDQLCGQLNGLKANIGQIAAAAAGVAGVARQVNSAVQQMNVVADSLFKEL</sequence>
<accession>A0A1G9QII9</accession>
<dbReference type="InterPro" id="IPR029151">
    <property type="entry name" value="Sensor-like_sf"/>
</dbReference>
<dbReference type="STRING" id="146817.SAMN04488502_102189"/>
<dbReference type="PANTHER" id="PTHR32089:SF112">
    <property type="entry name" value="LYSOZYME-LIKE PROTEIN-RELATED"/>
    <property type="match status" value="1"/>
</dbReference>
<dbReference type="InterPro" id="IPR004089">
    <property type="entry name" value="MCPsignal_dom"/>
</dbReference>
<dbReference type="OrthoDB" id="9807021at2"/>
<dbReference type="Pfam" id="PF00015">
    <property type="entry name" value="MCPsignal"/>
    <property type="match status" value="1"/>
</dbReference>
<dbReference type="SMART" id="SM00283">
    <property type="entry name" value="MA"/>
    <property type="match status" value="1"/>
</dbReference>
<dbReference type="GO" id="GO:0016020">
    <property type="term" value="C:membrane"/>
    <property type="evidence" value="ECO:0007669"/>
    <property type="project" value="InterPro"/>
</dbReference>
<evidence type="ECO:0000256" key="2">
    <source>
        <dbReference type="PROSITE-ProRule" id="PRU00284"/>
    </source>
</evidence>
<evidence type="ECO:0000313" key="4">
    <source>
        <dbReference type="EMBL" id="SDM10868.1"/>
    </source>
</evidence>
<dbReference type="Proteomes" id="UP000214880">
    <property type="component" value="Unassembled WGS sequence"/>
</dbReference>
<reference evidence="4 5" key="1">
    <citation type="submission" date="2016-10" db="EMBL/GenBank/DDBJ databases">
        <authorList>
            <person name="de Groot N.N."/>
        </authorList>
    </citation>
    <scope>NUCLEOTIDE SEQUENCE [LARGE SCALE GENOMIC DNA]</scope>
    <source>
        <strain evidence="4 5">DSM 1736</strain>
    </source>
</reference>
<dbReference type="RefSeq" id="WP_092070472.1">
    <property type="nucleotide sequence ID" value="NZ_FNHB01000002.1"/>
</dbReference>
<dbReference type="PANTHER" id="PTHR32089">
    <property type="entry name" value="METHYL-ACCEPTING CHEMOTAXIS PROTEIN MCPB"/>
    <property type="match status" value="1"/>
</dbReference>
<dbReference type="EMBL" id="FNHB01000002">
    <property type="protein sequence ID" value="SDM10868.1"/>
    <property type="molecule type" value="Genomic_DNA"/>
</dbReference>
<organism evidence="4 5">
    <name type="scientific">Dendrosporobacter quercicolus</name>
    <dbReference type="NCBI Taxonomy" id="146817"/>
    <lineage>
        <taxon>Bacteria</taxon>
        <taxon>Bacillati</taxon>
        <taxon>Bacillota</taxon>
        <taxon>Negativicutes</taxon>
        <taxon>Selenomonadales</taxon>
        <taxon>Sporomusaceae</taxon>
        <taxon>Dendrosporobacter</taxon>
    </lineage>
</organism>
<keyword evidence="5" id="KW-1185">Reference proteome</keyword>
<dbReference type="PROSITE" id="PS50111">
    <property type="entry name" value="CHEMOTAXIS_TRANSDUC_2"/>
    <property type="match status" value="1"/>
</dbReference>
<dbReference type="GO" id="GO:0007165">
    <property type="term" value="P:signal transduction"/>
    <property type="evidence" value="ECO:0007669"/>
    <property type="project" value="UniProtKB-KW"/>
</dbReference>
<gene>
    <name evidence="4" type="ORF">SAMN04488502_102189</name>
</gene>
<evidence type="ECO:0000313" key="5">
    <source>
        <dbReference type="Proteomes" id="UP000214880"/>
    </source>
</evidence>
<feature type="domain" description="Methyl-accepting transducer" evidence="3">
    <location>
        <begin position="165"/>
        <end position="279"/>
    </location>
</feature>
<keyword evidence="1 2" id="KW-0807">Transducer</keyword>
<evidence type="ECO:0000256" key="1">
    <source>
        <dbReference type="ARBA" id="ARBA00023224"/>
    </source>
</evidence>
<dbReference type="SUPFAM" id="SSF103190">
    <property type="entry name" value="Sensory domain-like"/>
    <property type="match status" value="1"/>
</dbReference>